<dbReference type="Proteomes" id="UP000643810">
    <property type="component" value="Unassembled WGS sequence"/>
</dbReference>
<keyword evidence="2" id="KW-0472">Membrane</keyword>
<protein>
    <submittedName>
        <fullName evidence="5">SpoIIE family protein phosphatase</fullName>
    </submittedName>
</protein>
<dbReference type="InterPro" id="IPR001932">
    <property type="entry name" value="PPM-type_phosphatase-like_dom"/>
</dbReference>
<dbReference type="SUPFAM" id="SSF81606">
    <property type="entry name" value="PP2C-like"/>
    <property type="match status" value="1"/>
</dbReference>
<dbReference type="PANTHER" id="PTHR43156">
    <property type="entry name" value="STAGE II SPORULATION PROTEIN E-RELATED"/>
    <property type="match status" value="1"/>
</dbReference>
<evidence type="ECO:0000256" key="1">
    <source>
        <dbReference type="ARBA" id="ARBA00022801"/>
    </source>
</evidence>
<reference evidence="5 6" key="1">
    <citation type="submission" date="2020-08" db="EMBL/GenBank/DDBJ databases">
        <title>Genome public.</title>
        <authorList>
            <person name="Liu C."/>
            <person name="Sun Q."/>
        </authorList>
    </citation>
    <scope>NUCLEOTIDE SEQUENCE [LARGE SCALE GENOMIC DNA]</scope>
    <source>
        <strain evidence="5 6">NSJ-9</strain>
    </source>
</reference>
<feature type="transmembrane region" description="Helical" evidence="2">
    <location>
        <begin position="12"/>
        <end position="39"/>
    </location>
</feature>
<dbReference type="RefSeq" id="WP_186854367.1">
    <property type="nucleotide sequence ID" value="NZ_JACOPG010000003.1"/>
</dbReference>
<dbReference type="InterPro" id="IPR036457">
    <property type="entry name" value="PPM-type-like_dom_sf"/>
</dbReference>
<feature type="domain" description="PPM-type phosphatase" evidence="4">
    <location>
        <begin position="391"/>
        <end position="608"/>
    </location>
</feature>
<name>A0ABR7GGI5_9FIRM</name>
<dbReference type="PROSITE" id="PS51257">
    <property type="entry name" value="PROKAR_LIPOPROTEIN"/>
    <property type="match status" value="1"/>
</dbReference>
<keyword evidence="1" id="KW-0378">Hydrolase</keyword>
<organism evidence="5 6">
    <name type="scientific">Roseburia lenta</name>
    <dbReference type="NCBI Taxonomy" id="2763061"/>
    <lineage>
        <taxon>Bacteria</taxon>
        <taxon>Bacillati</taxon>
        <taxon>Bacillota</taxon>
        <taxon>Clostridia</taxon>
        <taxon>Lachnospirales</taxon>
        <taxon>Lachnospiraceae</taxon>
        <taxon>Roseburia</taxon>
    </lineage>
</organism>
<comment type="caution">
    <text evidence="5">The sequence shown here is derived from an EMBL/GenBank/DDBJ whole genome shotgun (WGS) entry which is preliminary data.</text>
</comment>
<dbReference type="Pfam" id="PF07228">
    <property type="entry name" value="SpoIIE"/>
    <property type="match status" value="1"/>
</dbReference>
<dbReference type="SMART" id="SM00332">
    <property type="entry name" value="PP2Cc"/>
    <property type="match status" value="1"/>
</dbReference>
<evidence type="ECO:0000259" key="4">
    <source>
        <dbReference type="SMART" id="SM00332"/>
    </source>
</evidence>
<feature type="transmembrane region" description="Helical" evidence="2">
    <location>
        <begin position="95"/>
        <end position="112"/>
    </location>
</feature>
<dbReference type="Gene3D" id="3.60.40.10">
    <property type="entry name" value="PPM-type phosphatase domain"/>
    <property type="match status" value="1"/>
</dbReference>
<dbReference type="Pfam" id="PF19732">
    <property type="entry name" value="SpoIIE_N"/>
    <property type="match status" value="1"/>
</dbReference>
<feature type="transmembrane region" description="Helical" evidence="2">
    <location>
        <begin position="46"/>
        <end position="65"/>
    </location>
</feature>
<feature type="domain" description="PPM-type phosphatase" evidence="3">
    <location>
        <begin position="399"/>
        <end position="610"/>
    </location>
</feature>
<dbReference type="InterPro" id="IPR052016">
    <property type="entry name" value="Bact_Sigma-Reg"/>
</dbReference>
<evidence type="ECO:0000259" key="3">
    <source>
        <dbReference type="SMART" id="SM00331"/>
    </source>
</evidence>
<dbReference type="EMBL" id="JACOPG010000003">
    <property type="protein sequence ID" value="MBC5686569.1"/>
    <property type="molecule type" value="Genomic_DNA"/>
</dbReference>
<dbReference type="PANTHER" id="PTHR43156:SF2">
    <property type="entry name" value="STAGE II SPORULATION PROTEIN E"/>
    <property type="match status" value="1"/>
</dbReference>
<sequence length="613" mass="69029">MKDKIARTLIYLLLGLLACHIKMLGCYPFVAVIFGACYLNEENRRLCVPFSYLWMVLFLPIAALFRYGVTFLVWMVVLAIFWHMHILVRRMGQTSLLGMILVAITYGGRVMTATQTMTFPYGILPVLEGLLVAGGAYFTCRGMDLLEEVWHSMQKKTGTRVLPLQAREYSRAMSGLAQSMEALVRPKEGEAGMGFVAMQQELRGRICGDCGRYETCLAQGSAMSLAMEQLFAQAEKGQKIDPVLQEKIGRQCERAEPLIREALGIFERTELNLAWYRRLCEHREMIAGQIDAMAYVMEDCMEADRLCDDKERWLLAKIRFHLREVGLRVWNLHFYRRKNGTCRILMELAARAGVCMTSKEVLAIIETCTGQTLMMVEQNRSIVGRERADYVFVTRPKLECTYGVAKMLQRGQTISGDSFGTRRLEQGVFVMALSDGMGSGRQAHEESDTVVSLFLQFAEAGFTIDMALRLMNAAMIFGAEAERFSTLDACLVDEYTGIVDCYKVGAHVSFVRHKRRTEVIEADSLPMGASASLEALPFRSYLEAGDYLVLVTDGVLEYLQVEDAVEMLRQLIEELADTDAVTFARKIIERVLLFTGGTAADDMTVLVLKALER</sequence>
<evidence type="ECO:0000256" key="2">
    <source>
        <dbReference type="SAM" id="Phobius"/>
    </source>
</evidence>
<evidence type="ECO:0000313" key="6">
    <source>
        <dbReference type="Proteomes" id="UP000643810"/>
    </source>
</evidence>
<proteinExistence type="predicted"/>
<dbReference type="SMART" id="SM00331">
    <property type="entry name" value="PP2C_SIG"/>
    <property type="match status" value="1"/>
</dbReference>
<dbReference type="InterPro" id="IPR045768">
    <property type="entry name" value="SpoIIE_N"/>
</dbReference>
<gene>
    <name evidence="5" type="ORF">H8R94_08155</name>
</gene>
<evidence type="ECO:0000313" key="5">
    <source>
        <dbReference type="EMBL" id="MBC5686569.1"/>
    </source>
</evidence>
<keyword evidence="6" id="KW-1185">Reference proteome</keyword>
<accession>A0ABR7GGI5</accession>
<keyword evidence="2" id="KW-1133">Transmembrane helix</keyword>
<keyword evidence="2" id="KW-0812">Transmembrane</keyword>